<name>A0A2N6QD71_9STAP</name>
<keyword evidence="4 6" id="KW-1133">Transmembrane helix</keyword>
<dbReference type="PANTHER" id="PTHR30086">
    <property type="entry name" value="ARGININE EXPORTER PROTEIN ARGO"/>
    <property type="match status" value="1"/>
</dbReference>
<dbReference type="AlphaFoldDB" id="A0A2N6QD71"/>
<protein>
    <submittedName>
        <fullName evidence="7">Lysine transporter LysE</fullName>
    </submittedName>
</protein>
<evidence type="ECO:0000313" key="8">
    <source>
        <dbReference type="Proteomes" id="UP000235748"/>
    </source>
</evidence>
<evidence type="ECO:0000256" key="3">
    <source>
        <dbReference type="ARBA" id="ARBA00022692"/>
    </source>
</evidence>
<organism evidence="7 8">
    <name type="scientific">Staphylococcus pettenkoferi</name>
    <dbReference type="NCBI Taxonomy" id="170573"/>
    <lineage>
        <taxon>Bacteria</taxon>
        <taxon>Bacillati</taxon>
        <taxon>Bacillota</taxon>
        <taxon>Bacilli</taxon>
        <taxon>Bacillales</taxon>
        <taxon>Staphylococcaceae</taxon>
        <taxon>Staphylococcus</taxon>
    </lineage>
</organism>
<evidence type="ECO:0000256" key="5">
    <source>
        <dbReference type="ARBA" id="ARBA00023136"/>
    </source>
</evidence>
<dbReference type="STRING" id="170573.GCA_001076995_00781"/>
<feature type="transmembrane region" description="Helical" evidence="6">
    <location>
        <begin position="184"/>
        <end position="204"/>
    </location>
</feature>
<feature type="transmembrane region" description="Helical" evidence="6">
    <location>
        <begin position="6"/>
        <end position="27"/>
    </location>
</feature>
<dbReference type="Proteomes" id="UP000235748">
    <property type="component" value="Unassembled WGS sequence"/>
</dbReference>
<feature type="transmembrane region" description="Helical" evidence="6">
    <location>
        <begin position="144"/>
        <end position="164"/>
    </location>
</feature>
<evidence type="ECO:0000256" key="2">
    <source>
        <dbReference type="ARBA" id="ARBA00022475"/>
    </source>
</evidence>
<gene>
    <name evidence="7" type="ORF">CJ235_10820</name>
</gene>
<dbReference type="InterPro" id="IPR001123">
    <property type="entry name" value="LeuE-type"/>
</dbReference>
<evidence type="ECO:0000256" key="4">
    <source>
        <dbReference type="ARBA" id="ARBA00022989"/>
    </source>
</evidence>
<evidence type="ECO:0000313" key="7">
    <source>
        <dbReference type="EMBL" id="PMC17496.1"/>
    </source>
</evidence>
<dbReference type="GO" id="GO:0005886">
    <property type="term" value="C:plasma membrane"/>
    <property type="evidence" value="ECO:0007669"/>
    <property type="project" value="UniProtKB-SubCell"/>
</dbReference>
<evidence type="ECO:0000256" key="1">
    <source>
        <dbReference type="ARBA" id="ARBA00004651"/>
    </source>
</evidence>
<proteinExistence type="predicted"/>
<feature type="transmembrane region" description="Helical" evidence="6">
    <location>
        <begin position="112"/>
        <end position="138"/>
    </location>
</feature>
<reference evidence="7 8" key="1">
    <citation type="submission" date="2017-09" db="EMBL/GenBank/DDBJ databases">
        <title>Bacterial strain isolated from the female urinary microbiota.</title>
        <authorList>
            <person name="Thomas-White K."/>
            <person name="Kumar N."/>
            <person name="Forster S."/>
            <person name="Putonti C."/>
            <person name="Lawley T."/>
            <person name="Wolfe A.J."/>
        </authorList>
    </citation>
    <scope>NUCLEOTIDE SEQUENCE [LARGE SCALE GENOMIC DNA]</scope>
    <source>
        <strain evidence="7 8">UMB0834</strain>
    </source>
</reference>
<dbReference type="EMBL" id="PNGG01000007">
    <property type="protein sequence ID" value="PMC17496.1"/>
    <property type="molecule type" value="Genomic_DNA"/>
</dbReference>
<keyword evidence="3 6" id="KW-0812">Transmembrane</keyword>
<evidence type="ECO:0000256" key="6">
    <source>
        <dbReference type="SAM" id="Phobius"/>
    </source>
</evidence>
<feature type="transmembrane region" description="Helical" evidence="6">
    <location>
        <begin position="39"/>
        <end position="64"/>
    </location>
</feature>
<dbReference type="PANTHER" id="PTHR30086:SF20">
    <property type="entry name" value="ARGININE EXPORTER PROTEIN ARGO-RELATED"/>
    <property type="match status" value="1"/>
</dbReference>
<keyword evidence="2" id="KW-1003">Cell membrane</keyword>
<dbReference type="Pfam" id="PF01810">
    <property type="entry name" value="LysE"/>
    <property type="match status" value="1"/>
</dbReference>
<dbReference type="RefSeq" id="WP_070504080.1">
    <property type="nucleotide sequence ID" value="NZ_JAASJD010000003.1"/>
</dbReference>
<keyword evidence="5 6" id="KW-0472">Membrane</keyword>
<dbReference type="GO" id="GO:0015171">
    <property type="term" value="F:amino acid transmembrane transporter activity"/>
    <property type="evidence" value="ECO:0007669"/>
    <property type="project" value="TreeGrafter"/>
</dbReference>
<feature type="transmembrane region" description="Helical" evidence="6">
    <location>
        <begin position="70"/>
        <end position="91"/>
    </location>
</feature>
<accession>A0A2N6QD71</accession>
<sequence>MIQAITHGILLALGLILPLGAQNVFVFNQGANQPKLRRALPVIITAGLCDTFLIVIAILGVSLVLISLPILQLVIYLIGFVFLIYMAWSLWKEQPPQLEHIEPMKPKKQIGFALSVSLLNPHAIMDTVGVIGTSASVYDGGEKLGFALATIFVSWFWFVLLAVLGKLLGTVDKTGKYIVMLNKLSSVIVFVVSLIILKNIWHILFG</sequence>
<comment type="subcellular location">
    <subcellularLocation>
        <location evidence="1">Cell membrane</location>
        <topology evidence="1">Multi-pass membrane protein</topology>
    </subcellularLocation>
</comment>
<comment type="caution">
    <text evidence="7">The sequence shown here is derived from an EMBL/GenBank/DDBJ whole genome shotgun (WGS) entry which is preliminary data.</text>
</comment>